<name>A0A8H6Z6Q8_9AGAR</name>
<sequence>MKSRGPDDHSLGWKGLHESSSSLPCASLPPHRFNVPQRPFSHSLRTTASAWCIDDNPRLAACMTWDCLPALRAHIVFPRPERYTRERTYCHGRRVLSHRRGLNSWGPTYDSSQPRHTLAQSRSSFHTSSSVVMRACTHTHPTLARHAPRRSSAVPPPVPLRARLAALIVPLHTIPADRLQRIKRHHDGSAQSGPRLGSRYTSAMACVTLYDVHPLYTVPLCSPASPRTTSRARITGRCRSLPPTPPPSPARAPSFFSALYLPHRVKNLPCFAAPLHHPLGLQRPPWPFLIAHATFIASSRAKRVSNKQDSTRYARASAHLQHDTPPTCSAHGAAAPHRLQRLDHLPLSPAPHRPPLEASSCLAPGVISPPCAPRPSSALTPTLARNFDLPCTANVMWEIAPPCIWISAPASSVAPGANESGLVHGGEGGGEEGNLRDGQQGLSVSRFAYGVGYVHLHMDQH</sequence>
<comment type="caution">
    <text evidence="2">The sequence shown here is derived from an EMBL/GenBank/DDBJ whole genome shotgun (WGS) entry which is preliminary data.</text>
</comment>
<dbReference type="OrthoDB" id="3067420at2759"/>
<keyword evidence="3" id="KW-1185">Reference proteome</keyword>
<dbReference type="EMBL" id="JACAZI010000001">
    <property type="protein sequence ID" value="KAF7371767.1"/>
    <property type="molecule type" value="Genomic_DNA"/>
</dbReference>
<gene>
    <name evidence="2" type="ORF">MVEN_00033300</name>
</gene>
<feature type="region of interest" description="Disordered" evidence="1">
    <location>
        <begin position="416"/>
        <end position="438"/>
    </location>
</feature>
<evidence type="ECO:0000313" key="3">
    <source>
        <dbReference type="Proteomes" id="UP000620124"/>
    </source>
</evidence>
<dbReference type="Proteomes" id="UP000620124">
    <property type="component" value="Unassembled WGS sequence"/>
</dbReference>
<protein>
    <submittedName>
        <fullName evidence="2">Uncharacterized protein</fullName>
    </submittedName>
</protein>
<feature type="region of interest" description="Disordered" evidence="1">
    <location>
        <begin position="103"/>
        <end position="122"/>
    </location>
</feature>
<evidence type="ECO:0000313" key="2">
    <source>
        <dbReference type="EMBL" id="KAF7371767.1"/>
    </source>
</evidence>
<organism evidence="2 3">
    <name type="scientific">Mycena venus</name>
    <dbReference type="NCBI Taxonomy" id="2733690"/>
    <lineage>
        <taxon>Eukaryota</taxon>
        <taxon>Fungi</taxon>
        <taxon>Dikarya</taxon>
        <taxon>Basidiomycota</taxon>
        <taxon>Agaricomycotina</taxon>
        <taxon>Agaricomycetes</taxon>
        <taxon>Agaricomycetidae</taxon>
        <taxon>Agaricales</taxon>
        <taxon>Marasmiineae</taxon>
        <taxon>Mycenaceae</taxon>
        <taxon>Mycena</taxon>
    </lineage>
</organism>
<evidence type="ECO:0000256" key="1">
    <source>
        <dbReference type="SAM" id="MobiDB-lite"/>
    </source>
</evidence>
<accession>A0A8H6Z6Q8</accession>
<feature type="compositionally biased region" description="Gly residues" evidence="1">
    <location>
        <begin position="423"/>
        <end position="432"/>
    </location>
</feature>
<reference evidence="2" key="1">
    <citation type="submission" date="2020-05" db="EMBL/GenBank/DDBJ databases">
        <title>Mycena genomes resolve the evolution of fungal bioluminescence.</title>
        <authorList>
            <person name="Tsai I.J."/>
        </authorList>
    </citation>
    <scope>NUCLEOTIDE SEQUENCE</scope>
    <source>
        <strain evidence="2">CCC161011</strain>
    </source>
</reference>
<dbReference type="AlphaFoldDB" id="A0A8H6Z6Q8"/>
<feature type="compositionally biased region" description="Polar residues" evidence="1">
    <location>
        <begin position="105"/>
        <end position="120"/>
    </location>
</feature>
<proteinExistence type="predicted"/>